<accession>A0A853DG88</accession>
<keyword evidence="2" id="KW-1185">Reference proteome</keyword>
<proteinExistence type="predicted"/>
<dbReference type="RefSeq" id="WP_179482767.1">
    <property type="nucleotide sequence ID" value="NZ_JACCFW010000001.1"/>
</dbReference>
<gene>
    <name evidence="1" type="ORF">HNR15_002771</name>
</gene>
<comment type="caution">
    <text evidence="1">The sequence shown here is derived from an EMBL/GenBank/DDBJ whole genome shotgun (WGS) entry which is preliminary data.</text>
</comment>
<evidence type="ECO:0000313" key="2">
    <source>
        <dbReference type="Proteomes" id="UP000571817"/>
    </source>
</evidence>
<dbReference type="AlphaFoldDB" id="A0A853DG88"/>
<dbReference type="EMBL" id="JACCFW010000001">
    <property type="protein sequence ID" value="NYJ75808.1"/>
    <property type="molecule type" value="Genomic_DNA"/>
</dbReference>
<reference evidence="1 2" key="1">
    <citation type="submission" date="2020-07" db="EMBL/GenBank/DDBJ databases">
        <title>Sequencing the genomes of 1000 actinobacteria strains.</title>
        <authorList>
            <person name="Klenk H.-P."/>
        </authorList>
    </citation>
    <scope>NUCLEOTIDE SEQUENCE [LARGE SCALE GENOMIC DNA]</scope>
    <source>
        <strain evidence="1 2">DSM 29531</strain>
    </source>
</reference>
<sequence>MSVEATPYRCPSCNEQAVSRVLTPVRSFGTNDPTAHTDQYMCNNGTNHIPFGWTPDSKG</sequence>
<protein>
    <submittedName>
        <fullName evidence="1">Uncharacterized protein</fullName>
    </submittedName>
</protein>
<dbReference type="Proteomes" id="UP000571817">
    <property type="component" value="Unassembled WGS sequence"/>
</dbReference>
<organism evidence="1 2">
    <name type="scientific">Allobranchiibius huperziae</name>
    <dbReference type="NCBI Taxonomy" id="1874116"/>
    <lineage>
        <taxon>Bacteria</taxon>
        <taxon>Bacillati</taxon>
        <taxon>Actinomycetota</taxon>
        <taxon>Actinomycetes</taxon>
        <taxon>Micrococcales</taxon>
        <taxon>Dermacoccaceae</taxon>
        <taxon>Allobranchiibius</taxon>
    </lineage>
</organism>
<evidence type="ECO:0000313" key="1">
    <source>
        <dbReference type="EMBL" id="NYJ75808.1"/>
    </source>
</evidence>
<name>A0A853DG88_9MICO</name>